<gene>
    <name evidence="14" type="ORF">CLF_101656</name>
</gene>
<feature type="region of interest" description="Disordered" evidence="10">
    <location>
        <begin position="283"/>
        <end position="352"/>
    </location>
</feature>
<feature type="compositionally biased region" description="Polar residues" evidence="10">
    <location>
        <begin position="397"/>
        <end position="410"/>
    </location>
</feature>
<dbReference type="InterPro" id="IPR012677">
    <property type="entry name" value="Nucleotide-bd_a/b_plait_sf"/>
</dbReference>
<dbReference type="InterPro" id="IPR013083">
    <property type="entry name" value="Znf_RING/FYVE/PHD"/>
</dbReference>
<feature type="region of interest" description="Disordered" evidence="10">
    <location>
        <begin position="364"/>
        <end position="476"/>
    </location>
</feature>
<dbReference type="PROSITE" id="PS50089">
    <property type="entry name" value="ZF_RING_2"/>
    <property type="match status" value="1"/>
</dbReference>
<dbReference type="Gene3D" id="3.30.70.330">
    <property type="match status" value="1"/>
</dbReference>
<dbReference type="InterPro" id="IPR000504">
    <property type="entry name" value="RRM_dom"/>
</dbReference>
<dbReference type="InterPro" id="IPR000571">
    <property type="entry name" value="Znf_CCCH"/>
</dbReference>
<accession>G7Y689</accession>
<dbReference type="EMBL" id="DF142892">
    <property type="protein sequence ID" value="GAA48474.1"/>
    <property type="molecule type" value="Genomic_DNA"/>
</dbReference>
<sequence length="1312" mass="144054">MAAEEKEVVRNSFSPDNFAQQCPLCMEPMEADDLAFYPCDCRYQVCRFCWAKIINEENGLCPACRKEYNSEKPALYKPVSEAEDAKLKANRKRKENLKKTKLSAEMLKLLPELRVVQPNLIFVVGLPAWICKDKEVLKGSEYFGRYGKVFKVEINQNQTFGGPQGQPTFSAYITFCRAEDAMRSIKELDQGMLHGRPLRVSLGTTKYCSQFLRGTKCTKHECMYLHELGDPAASFTKEEMQAGKHTEYMNKLLKEYTVSVQQQSIPSVPSQLAGPAIDSAETSTTINTYSNSSDNVDSTTTARESTYPSGCRTRSGGTADRPAGSPPPSKAVGHNGLHCKLVNGPDASSVLPLTDGRRLRQCRTDRPYSEFSPDGNVVWNRHTSASDYPSDDGKQLPHSSTHAYTNGLSSSDRDKFSTRGQHKSSGDGRRAPTYYHRNEHRQAVPNRKQHPTEHLHTTNKNSSCVTTNSPIGDWNRSQPAVIDSTGGRLVNFGDDAVDIDFDPFRESQQGLAELLAAEVNRLVVTDEAGSHGTFGVNGHLPVQGRSASASTNPLRPFAPNESGVAPDFAASTQMKQSVAPWFTNFAPPDMQGLQTAGYKHPTTLSSTVFNSCVFPPPGFESSAHGGVHQSGDPSSPMFSTSTSNLLDFGVGESPRSPVVSFNMGYDNTNLACANGPLTEDSPSFSYSATLPNSTNRLDTAHFDLDVNSKTLNGPDNSNTTPLPNGPSAMFRPYSNSMDSNSLFRSDLMRLDPQQLLSHLLATTFHAASGILNNTRLPPGTDKSSVTTSKTTPSFDLTAFVNYLCRLSPLFSSINPQLSPDLANGSATNRLPSSATFPEGLLDSSAVLSAAASILFPAAAAVQLQSKSNEFLSSGPPPIRQNDVTGLSEAVFVWIEGRRHYRLNPDRLHVDAFEGICEETECTATLIPAIRPKRSRKFPPTVSVRPRSRFYSFTGHGKTHVDDFNRQIVPLEAHAVIGRIPQNSIFAKNASVTVSHGFPPGLSKQAPFLQPTFSNASSEKGGLSLPYASGLRASSELSISDSLTWQLDDPAIVSSQLNASASASQNQTDTNWKPVFGSVSPVDLLQPIRDLLISMISSVHLVESDSLDEQYSFFTSPPFNLQAVFVIHICDCVSTATIAEVKKRFTMTVDCYLQKRHLWHQLSPSRTGADSCTGCQVWSYNATKLNDRRFFDNFRFRCDATAFGVIASIVIHRKFAVSTLLCPHTPLPKIYTPNGYDESRCWVVNNTTLAAEFWLQKPLSSWLTFVSSRKTEIVKDKRNKGFSGINRCAANIWNVPVVKARRGLKVKFSYTQN</sequence>
<evidence type="ECO:0000256" key="6">
    <source>
        <dbReference type="ARBA" id="ARBA00023054"/>
    </source>
</evidence>
<feature type="domain" description="C3H1-type" evidence="13">
    <location>
        <begin position="202"/>
        <end position="229"/>
    </location>
</feature>
<dbReference type="PROSITE" id="PS50103">
    <property type="entry name" value="ZF_C3H1"/>
    <property type="match status" value="1"/>
</dbReference>
<dbReference type="GO" id="GO:0008270">
    <property type="term" value="F:zinc ion binding"/>
    <property type="evidence" value="ECO:0007669"/>
    <property type="project" value="UniProtKB-KW"/>
</dbReference>
<evidence type="ECO:0000256" key="5">
    <source>
        <dbReference type="ARBA" id="ARBA00022884"/>
    </source>
</evidence>
<evidence type="ECO:0000259" key="11">
    <source>
        <dbReference type="PROSITE" id="PS50089"/>
    </source>
</evidence>
<keyword evidence="4 9" id="KW-0862">Zinc</keyword>
<dbReference type="InterPro" id="IPR039515">
    <property type="entry name" value="NOT4_mRING-HC-C4C4"/>
</dbReference>
<dbReference type="SUPFAM" id="SSF54928">
    <property type="entry name" value="RNA-binding domain, RBD"/>
    <property type="match status" value="1"/>
</dbReference>
<evidence type="ECO:0000256" key="3">
    <source>
        <dbReference type="ARBA" id="ARBA00022771"/>
    </source>
</evidence>
<dbReference type="InterPro" id="IPR034261">
    <property type="entry name" value="CNOT4_RRM"/>
</dbReference>
<dbReference type="GO" id="GO:0004842">
    <property type="term" value="F:ubiquitin-protein transferase activity"/>
    <property type="evidence" value="ECO:0007669"/>
    <property type="project" value="InterPro"/>
</dbReference>
<keyword evidence="6" id="KW-0175">Coiled coil</keyword>
<dbReference type="SMART" id="SM00361">
    <property type="entry name" value="RRM_1"/>
    <property type="match status" value="1"/>
</dbReference>
<name>G7Y689_CLOSI</name>
<dbReference type="InterPro" id="IPR039780">
    <property type="entry name" value="Mot2"/>
</dbReference>
<feature type="compositionally biased region" description="Basic and acidic residues" evidence="10">
    <location>
        <begin position="424"/>
        <end position="442"/>
    </location>
</feature>
<dbReference type="FunFam" id="3.30.40.10:FF:000006">
    <property type="entry name" value="CCR4-NOT transcription complex subunit 4"/>
    <property type="match status" value="1"/>
</dbReference>
<evidence type="ECO:0000256" key="4">
    <source>
        <dbReference type="ARBA" id="ARBA00022833"/>
    </source>
</evidence>
<dbReference type="PANTHER" id="PTHR12603">
    <property type="entry name" value="CCR4-NOT TRANSCRIPTION COMPLEX RELATED"/>
    <property type="match status" value="1"/>
</dbReference>
<evidence type="ECO:0000256" key="1">
    <source>
        <dbReference type="ARBA" id="ARBA00004123"/>
    </source>
</evidence>
<keyword evidence="2 9" id="KW-0479">Metal-binding</keyword>
<dbReference type="Proteomes" id="UP000008909">
    <property type="component" value="Unassembled WGS sequence"/>
</dbReference>
<dbReference type="Gene3D" id="3.30.40.10">
    <property type="entry name" value="Zinc/RING finger domain, C3HC4 (zinc finger)"/>
    <property type="match status" value="1"/>
</dbReference>
<keyword evidence="5 8" id="KW-0694">RNA-binding</keyword>
<keyword evidence="15" id="KW-1185">Reference proteome</keyword>
<feature type="zinc finger region" description="C3H1-type" evidence="9">
    <location>
        <begin position="202"/>
        <end position="229"/>
    </location>
</feature>
<reference evidence="14" key="1">
    <citation type="journal article" date="2011" name="Genome Biol.">
        <title>The draft genome of the carcinogenic human liver fluke Clonorchis sinensis.</title>
        <authorList>
            <person name="Wang X."/>
            <person name="Chen W."/>
            <person name="Huang Y."/>
            <person name="Sun J."/>
            <person name="Men J."/>
            <person name="Liu H."/>
            <person name="Luo F."/>
            <person name="Guo L."/>
            <person name="Lv X."/>
            <person name="Deng C."/>
            <person name="Zhou C."/>
            <person name="Fan Y."/>
            <person name="Li X."/>
            <person name="Huang L."/>
            <person name="Hu Y."/>
            <person name="Liang C."/>
            <person name="Hu X."/>
            <person name="Xu J."/>
            <person name="Yu X."/>
        </authorList>
    </citation>
    <scope>NUCLEOTIDE SEQUENCE [LARGE SCALE GENOMIC DNA]</scope>
    <source>
        <strain evidence="14">Henan</strain>
    </source>
</reference>
<dbReference type="GO" id="GO:0003723">
    <property type="term" value="F:RNA binding"/>
    <property type="evidence" value="ECO:0007669"/>
    <property type="project" value="UniProtKB-UniRule"/>
</dbReference>
<evidence type="ECO:0000313" key="15">
    <source>
        <dbReference type="Proteomes" id="UP000008909"/>
    </source>
</evidence>
<dbReference type="PANTHER" id="PTHR12603:SF0">
    <property type="entry name" value="CCR4-NOT TRANSCRIPTION COMPLEX SUBUNIT 4"/>
    <property type="match status" value="1"/>
</dbReference>
<reference key="2">
    <citation type="submission" date="2011-10" db="EMBL/GenBank/DDBJ databases">
        <title>The genome and transcriptome sequence of Clonorchis sinensis provide insights into the carcinogenic liver fluke.</title>
        <authorList>
            <person name="Wang X."/>
            <person name="Huang Y."/>
            <person name="Chen W."/>
            <person name="Liu H."/>
            <person name="Guo L."/>
            <person name="Chen Y."/>
            <person name="Luo F."/>
            <person name="Zhou W."/>
            <person name="Sun J."/>
            <person name="Mao Q."/>
            <person name="Liang P."/>
            <person name="Zhou C."/>
            <person name="Tian Y."/>
            <person name="Men J."/>
            <person name="Lv X."/>
            <person name="Huang L."/>
            <person name="Zhou J."/>
            <person name="Hu Y."/>
            <person name="Li R."/>
            <person name="Zhang F."/>
            <person name="Lei H."/>
            <person name="Li X."/>
            <person name="Hu X."/>
            <person name="Liang C."/>
            <person name="Xu J."/>
            <person name="Wu Z."/>
            <person name="Yu X."/>
        </authorList>
    </citation>
    <scope>NUCLEOTIDE SEQUENCE</scope>
    <source>
        <strain>Henan</strain>
    </source>
</reference>
<dbReference type="CDD" id="cd12438">
    <property type="entry name" value="RRM_CNOT4"/>
    <property type="match status" value="1"/>
</dbReference>
<dbReference type="PROSITE" id="PS50102">
    <property type="entry name" value="RRM"/>
    <property type="match status" value="1"/>
</dbReference>
<dbReference type="GO" id="GO:0005634">
    <property type="term" value="C:nucleus"/>
    <property type="evidence" value="ECO:0007669"/>
    <property type="project" value="UniProtKB-SubCell"/>
</dbReference>
<keyword evidence="3 9" id="KW-0863">Zinc-finger</keyword>
<dbReference type="CDD" id="cd16618">
    <property type="entry name" value="mRING-HC-C4C4_CNOT4"/>
    <property type="match status" value="1"/>
</dbReference>
<dbReference type="GO" id="GO:0016567">
    <property type="term" value="P:protein ubiquitination"/>
    <property type="evidence" value="ECO:0007669"/>
    <property type="project" value="TreeGrafter"/>
</dbReference>
<feature type="compositionally biased region" description="Low complexity" evidence="10">
    <location>
        <begin position="283"/>
        <end position="301"/>
    </location>
</feature>
<protein>
    <submittedName>
        <fullName evidence="14">CCR4-NOT transcription complex subunit 4</fullName>
    </submittedName>
</protein>
<evidence type="ECO:0000256" key="7">
    <source>
        <dbReference type="ARBA" id="ARBA00023242"/>
    </source>
</evidence>
<evidence type="ECO:0000256" key="9">
    <source>
        <dbReference type="PROSITE-ProRule" id="PRU00723"/>
    </source>
</evidence>
<dbReference type="SUPFAM" id="SSF57850">
    <property type="entry name" value="RING/U-box"/>
    <property type="match status" value="1"/>
</dbReference>
<feature type="compositionally biased region" description="Polar residues" evidence="10">
    <location>
        <begin position="458"/>
        <end position="476"/>
    </location>
</feature>
<dbReference type="InterPro" id="IPR035979">
    <property type="entry name" value="RBD_domain_sf"/>
</dbReference>
<feature type="domain" description="RING-type" evidence="11">
    <location>
        <begin position="22"/>
        <end position="65"/>
    </location>
</feature>
<evidence type="ECO:0000256" key="2">
    <source>
        <dbReference type="ARBA" id="ARBA00022723"/>
    </source>
</evidence>
<dbReference type="InterPro" id="IPR003954">
    <property type="entry name" value="RRM_euk-type"/>
</dbReference>
<evidence type="ECO:0000313" key="14">
    <source>
        <dbReference type="EMBL" id="GAA48474.1"/>
    </source>
</evidence>
<proteinExistence type="predicted"/>
<keyword evidence="7" id="KW-0539">Nucleus</keyword>
<organism evidence="14 15">
    <name type="scientific">Clonorchis sinensis</name>
    <name type="common">Chinese liver fluke</name>
    <dbReference type="NCBI Taxonomy" id="79923"/>
    <lineage>
        <taxon>Eukaryota</taxon>
        <taxon>Metazoa</taxon>
        <taxon>Spiralia</taxon>
        <taxon>Lophotrochozoa</taxon>
        <taxon>Platyhelminthes</taxon>
        <taxon>Trematoda</taxon>
        <taxon>Digenea</taxon>
        <taxon>Opisthorchiida</taxon>
        <taxon>Opisthorchiata</taxon>
        <taxon>Opisthorchiidae</taxon>
        <taxon>Clonorchis</taxon>
    </lineage>
</organism>
<evidence type="ECO:0000256" key="8">
    <source>
        <dbReference type="PROSITE-ProRule" id="PRU00176"/>
    </source>
</evidence>
<dbReference type="Pfam" id="PF14570">
    <property type="entry name" value="zf-RING_4"/>
    <property type="match status" value="1"/>
</dbReference>
<dbReference type="GO" id="GO:0030014">
    <property type="term" value="C:CCR4-NOT complex"/>
    <property type="evidence" value="ECO:0007669"/>
    <property type="project" value="InterPro"/>
</dbReference>
<feature type="domain" description="RRM" evidence="12">
    <location>
        <begin position="119"/>
        <end position="205"/>
    </location>
</feature>
<evidence type="ECO:0000259" key="12">
    <source>
        <dbReference type="PROSITE" id="PS50102"/>
    </source>
</evidence>
<evidence type="ECO:0000259" key="13">
    <source>
        <dbReference type="PROSITE" id="PS50103"/>
    </source>
</evidence>
<evidence type="ECO:0000256" key="10">
    <source>
        <dbReference type="SAM" id="MobiDB-lite"/>
    </source>
</evidence>
<comment type="subcellular location">
    <subcellularLocation>
        <location evidence="1">Nucleus</location>
    </subcellularLocation>
</comment>
<dbReference type="InterPro" id="IPR001841">
    <property type="entry name" value="Znf_RING"/>
</dbReference>